<keyword evidence="2 8" id="KW-0813">Transport</keyword>
<dbReference type="SUPFAM" id="SSF161070">
    <property type="entry name" value="SNF-like"/>
    <property type="match status" value="2"/>
</dbReference>
<dbReference type="GO" id="GO:0005886">
    <property type="term" value="C:plasma membrane"/>
    <property type="evidence" value="ECO:0007669"/>
    <property type="project" value="TreeGrafter"/>
</dbReference>
<dbReference type="Pfam" id="PF00209">
    <property type="entry name" value="SNF"/>
    <property type="match status" value="2"/>
</dbReference>
<keyword evidence="8" id="KW-0769">Symport</keyword>
<feature type="binding site" evidence="6">
    <location>
        <position position="978"/>
    </location>
    <ligand>
        <name>Na(+)</name>
        <dbReference type="ChEBI" id="CHEBI:29101"/>
        <label>1</label>
    </ligand>
</feature>
<dbReference type="PROSITE" id="PS50267">
    <property type="entry name" value="NA_NEUROTRAN_SYMP_3"/>
    <property type="match status" value="2"/>
</dbReference>
<dbReference type="CDD" id="cd11496">
    <property type="entry name" value="SLC6sbd-TauT-like"/>
    <property type="match status" value="2"/>
</dbReference>
<dbReference type="InterPro" id="IPR037272">
    <property type="entry name" value="SNS_sf"/>
</dbReference>
<keyword evidence="6" id="KW-0915">Sodium</keyword>
<organism evidence="10 11">
    <name type="scientific">Pocillopora meandrina</name>
    <dbReference type="NCBI Taxonomy" id="46732"/>
    <lineage>
        <taxon>Eukaryota</taxon>
        <taxon>Metazoa</taxon>
        <taxon>Cnidaria</taxon>
        <taxon>Anthozoa</taxon>
        <taxon>Hexacorallia</taxon>
        <taxon>Scleractinia</taxon>
        <taxon>Astrocoeniina</taxon>
        <taxon>Pocilloporidae</taxon>
        <taxon>Pocillopora</taxon>
    </lineage>
</organism>
<feature type="transmembrane region" description="Helical" evidence="9">
    <location>
        <begin position="679"/>
        <end position="707"/>
    </location>
</feature>
<feature type="transmembrane region" description="Helical" evidence="9">
    <location>
        <begin position="17"/>
        <end position="35"/>
    </location>
</feature>
<feature type="binding site" evidence="6">
    <location>
        <position position="620"/>
    </location>
    <ligand>
        <name>Na(+)</name>
        <dbReference type="ChEBI" id="CHEBI:29101"/>
        <label>1</label>
    </ligand>
</feature>
<evidence type="ECO:0000256" key="8">
    <source>
        <dbReference type="RuleBase" id="RU003732"/>
    </source>
</evidence>
<feature type="transmembrane region" description="Helical" evidence="9">
    <location>
        <begin position="181"/>
        <end position="200"/>
    </location>
</feature>
<dbReference type="EMBL" id="CALNXJ010000020">
    <property type="protein sequence ID" value="CAH3124669.1"/>
    <property type="molecule type" value="Genomic_DNA"/>
</dbReference>
<feature type="transmembrane region" description="Helical" evidence="9">
    <location>
        <begin position="604"/>
        <end position="624"/>
    </location>
</feature>
<dbReference type="PROSITE" id="PS00754">
    <property type="entry name" value="NA_NEUROTRAN_SYMP_2"/>
    <property type="match status" value="2"/>
</dbReference>
<reference evidence="10 11" key="1">
    <citation type="submission" date="2022-05" db="EMBL/GenBank/DDBJ databases">
        <authorList>
            <consortium name="Genoscope - CEA"/>
            <person name="William W."/>
        </authorList>
    </citation>
    <scope>NUCLEOTIDE SEQUENCE [LARGE SCALE GENOMIC DNA]</scope>
</reference>
<dbReference type="PANTHER" id="PTHR11616:SF309">
    <property type="entry name" value="TRANSPORTER"/>
    <property type="match status" value="1"/>
</dbReference>
<dbReference type="PROSITE" id="PS00610">
    <property type="entry name" value="NA_NEUROTRAN_SYMP_1"/>
    <property type="match status" value="2"/>
</dbReference>
<feature type="transmembrane region" description="Helical" evidence="9">
    <location>
        <begin position="823"/>
        <end position="846"/>
    </location>
</feature>
<evidence type="ECO:0000256" key="4">
    <source>
        <dbReference type="ARBA" id="ARBA00022989"/>
    </source>
</evidence>
<keyword evidence="11" id="KW-1185">Reference proteome</keyword>
<evidence type="ECO:0000256" key="3">
    <source>
        <dbReference type="ARBA" id="ARBA00022692"/>
    </source>
</evidence>
<feature type="binding site" evidence="6">
    <location>
        <position position="974"/>
    </location>
    <ligand>
        <name>Na(+)</name>
        <dbReference type="ChEBI" id="CHEBI:29101"/>
        <label>1</label>
    </ligand>
</feature>
<evidence type="ECO:0000256" key="1">
    <source>
        <dbReference type="ARBA" id="ARBA00004141"/>
    </source>
</evidence>
<dbReference type="GO" id="GO:0006865">
    <property type="term" value="P:amino acid transport"/>
    <property type="evidence" value="ECO:0007669"/>
    <property type="project" value="TreeGrafter"/>
</dbReference>
<feature type="binding site" evidence="6">
    <location>
        <position position="616"/>
    </location>
    <ligand>
        <name>Na(+)</name>
        <dbReference type="ChEBI" id="CHEBI:29101"/>
        <label>1</label>
    </ligand>
</feature>
<feature type="transmembrane region" description="Helical" evidence="9">
    <location>
        <begin position="89"/>
        <end position="116"/>
    </location>
</feature>
<dbReference type="GO" id="GO:0046872">
    <property type="term" value="F:metal ion binding"/>
    <property type="evidence" value="ECO:0007669"/>
    <property type="project" value="UniProtKB-KW"/>
</dbReference>
<dbReference type="GO" id="GO:0035725">
    <property type="term" value="P:sodium ion transmembrane transport"/>
    <property type="evidence" value="ECO:0007669"/>
    <property type="project" value="TreeGrafter"/>
</dbReference>
<protein>
    <recommendedName>
        <fullName evidence="8">Transporter</fullName>
    </recommendedName>
</protein>
<dbReference type="InterPro" id="IPR000175">
    <property type="entry name" value="Na/ntran_symport"/>
</dbReference>
<evidence type="ECO:0000256" key="6">
    <source>
        <dbReference type="PIRSR" id="PIRSR600175-1"/>
    </source>
</evidence>
<evidence type="ECO:0000256" key="5">
    <source>
        <dbReference type="ARBA" id="ARBA00023136"/>
    </source>
</evidence>
<evidence type="ECO:0000313" key="10">
    <source>
        <dbReference type="EMBL" id="CAH3124669.1"/>
    </source>
</evidence>
<feature type="transmembrane region" description="Helical" evidence="9">
    <location>
        <begin position="866"/>
        <end position="891"/>
    </location>
</feature>
<feature type="binding site" evidence="6">
    <location>
        <position position="977"/>
    </location>
    <ligand>
        <name>Na(+)</name>
        <dbReference type="ChEBI" id="CHEBI:29101"/>
        <label>1</label>
    </ligand>
</feature>
<evidence type="ECO:0000256" key="2">
    <source>
        <dbReference type="ARBA" id="ARBA00022448"/>
    </source>
</evidence>
<dbReference type="AlphaFoldDB" id="A0AAU9WT26"/>
<feature type="transmembrane region" description="Helical" evidence="9">
    <location>
        <begin position="1082"/>
        <end position="1100"/>
    </location>
</feature>
<feature type="transmembrane region" description="Helical" evidence="9">
    <location>
        <begin position="255"/>
        <end position="280"/>
    </location>
</feature>
<keyword evidence="7" id="KW-1015">Disulfide bond</keyword>
<keyword evidence="6" id="KW-0479">Metal-binding</keyword>
<feature type="transmembrane region" description="Helical" evidence="9">
    <location>
        <begin position="292"/>
        <end position="318"/>
    </location>
</feature>
<dbReference type="PANTHER" id="PTHR11616">
    <property type="entry name" value="SODIUM/CHLORIDE DEPENDENT TRANSPORTER"/>
    <property type="match status" value="1"/>
</dbReference>
<dbReference type="GO" id="GO:0015293">
    <property type="term" value="F:symporter activity"/>
    <property type="evidence" value="ECO:0007669"/>
    <property type="project" value="UniProtKB-KW"/>
</dbReference>
<comment type="subcellular location">
    <subcellularLocation>
        <location evidence="1">Membrane</location>
        <topology evidence="1">Multi-pass membrane protein</topology>
    </subcellularLocation>
</comment>
<comment type="similarity">
    <text evidence="8">Belongs to the sodium:neurotransmitter symporter (SNF) (TC 2.A.22) family.</text>
</comment>
<feature type="disulfide bond" evidence="7">
    <location>
        <begin position="718"/>
        <end position="727"/>
    </location>
</feature>
<feature type="transmembrane region" description="Helical" evidence="9">
    <location>
        <begin position="47"/>
        <end position="68"/>
    </location>
</feature>
<feature type="transmembrane region" description="Helical" evidence="9">
    <location>
        <begin position="1006"/>
        <end position="1023"/>
    </location>
</feature>
<sequence>MAEGINERETWTSKVDFLLALMGFSIGLGNIWRFPYLCFKNGGGCFLIPYVICLILAGVPALVLEISLGQYTSQGAITAWKICPIFQGIGYAGVLVMQYVNIYYTVILGWAFYYMFASFQSSLPWSHCGNKWNTPNCVKSGEKLNISEQNASAITSVSASQEYWDYRVLRLSGGLDEAGQVNWDLALCLLLAWIVCYLCVCKGIKSSGKVVYFTATAPYILLTAVLIRGVTLPGAADGIKFYLTPDLSRLGDGRVWLDAGTQVFFSYSIGTGTITALGSYNKYKNNFYRWDSIIFSLFNSGTSFYGGFLIFSVLGFMAKNQGVPIKDVAKAGPGLAFIVYPEAVAQMPLAPLWSALFFFMIILLGLDSEFVGIEGVVTAVVDWYPQYLRRGYRKEIFTAVVCAVWFLLGLSMVTEGGMYVFQLFDHYSGSGSVLLLVVICECLAIGWLYGRNRFYDNMESMLGFRINPWIGWCWCFFRASFCAFIFIFNLITYQPMSYGKYVYPGWGQAFGWLLTATSLTCIPAVMIYKLIKTTGTIRERLNKLIIPEIEEKRDEIELEDRGGHQAALVRTHYEIVFQRHTVELNHCPLSMDDKVNKRETWSKTIDFVLALVGFSVGLGNIWRFPYLCYKNGGGCFLIPYLICLVFAGVPVLILEVCLGQFASQGGITAWLICPLFQGIGWASVIIVQFLNIYYIVILGWALFYMFASFQSELPWSRCGNDWNTPNCVDYVTSEKGSSIANTTVIPTVMANMSNMSTVPTAVAKAARVSASEEYFEHRVLKLSTALDEPGIVNWEVALCLLLAWIICYLCVFKGVKSTGKVVYFTATFPYVLLTILLVRAVTLPGAAEGIKFYLTPNFTRLADGQVWLDAGTQVFFSYSIGLGTLIALGSYNRFHHNFYRDSIIFACVNSGTSFYGGFVIFSVLGFMAQKQGVEVKDVAKGGPGLAFIAYPEAVAQMPLAPLWSVLFFFMVFLLGLDSEFVGIEGFVTAIVDLFPRHLRRGYRKEMFIAFMCCIWFLIGLSMVTKGGMYVFQLFDNYSASGSALLWIALFQSIAIGWIYGGERFYDDMENMIGFRINPWLRWCWMIFTPIFCLGVFIFSLVTYSPLEYNDYKYPDWGETIGWIMALSSIVCIPIVMIYKLATTPGSLRERWDTLTTPSLKNQSLEAKRHDFPQASYKLQTTASL</sequence>
<evidence type="ECO:0000313" key="11">
    <source>
        <dbReference type="Proteomes" id="UP001159428"/>
    </source>
</evidence>
<gene>
    <name evidence="10" type="ORF">PMEA_00011427</name>
</gene>
<feature type="transmembrane region" description="Helical" evidence="9">
    <location>
        <begin position="903"/>
        <end position="928"/>
    </location>
</feature>
<feature type="binding site" evidence="6">
    <location>
        <position position="613"/>
    </location>
    <ligand>
        <name>Na(+)</name>
        <dbReference type="ChEBI" id="CHEBI:29101"/>
        <label>1</label>
    </ligand>
</feature>
<feature type="transmembrane region" description="Helical" evidence="9">
    <location>
        <begin position="791"/>
        <end position="811"/>
    </location>
</feature>
<feature type="transmembrane region" description="Helical" evidence="9">
    <location>
        <begin position="1120"/>
        <end position="1141"/>
    </location>
</feature>
<keyword evidence="3 8" id="KW-0812">Transmembrane</keyword>
<feature type="binding site" evidence="6">
    <location>
        <position position="909"/>
    </location>
    <ligand>
        <name>Na(+)</name>
        <dbReference type="ChEBI" id="CHEBI:29101"/>
        <label>1</label>
    </ligand>
</feature>
<accession>A0AAU9WT26</accession>
<feature type="transmembrane region" description="Helical" evidence="9">
    <location>
        <begin position="469"/>
        <end position="491"/>
    </location>
</feature>
<evidence type="ECO:0000256" key="9">
    <source>
        <dbReference type="SAM" id="Phobius"/>
    </source>
</evidence>
<feature type="transmembrane region" description="Helical" evidence="9">
    <location>
        <begin position="636"/>
        <end position="658"/>
    </location>
</feature>
<feature type="transmembrane region" description="Helical" evidence="9">
    <location>
        <begin position="396"/>
        <end position="421"/>
    </location>
</feature>
<feature type="transmembrane region" description="Helical" evidence="9">
    <location>
        <begin position="1043"/>
        <end position="1061"/>
    </location>
</feature>
<keyword evidence="4 9" id="KW-1133">Transmembrane helix</keyword>
<feature type="transmembrane region" description="Helical" evidence="9">
    <location>
        <begin position="427"/>
        <end position="449"/>
    </location>
</feature>
<comment type="caution">
    <text evidence="10">The sequence shown here is derived from an EMBL/GenBank/DDBJ whole genome shotgun (WGS) entry which is preliminary data.</text>
</comment>
<dbReference type="Proteomes" id="UP001159428">
    <property type="component" value="Unassembled WGS sequence"/>
</dbReference>
<dbReference type="PRINTS" id="PR00176">
    <property type="entry name" value="NANEUSMPORT"/>
</dbReference>
<evidence type="ECO:0000256" key="7">
    <source>
        <dbReference type="PIRSR" id="PIRSR600175-2"/>
    </source>
</evidence>
<feature type="transmembrane region" description="Helical" evidence="9">
    <location>
        <begin position="212"/>
        <end position="235"/>
    </location>
</feature>
<keyword evidence="5 9" id="KW-0472">Membrane</keyword>
<feature type="binding site" evidence="6">
    <location>
        <position position="877"/>
    </location>
    <ligand>
        <name>Na(+)</name>
        <dbReference type="ChEBI" id="CHEBI:29101"/>
        <label>1</label>
    </ligand>
</feature>
<proteinExistence type="inferred from homology"/>
<feature type="transmembrane region" description="Helical" evidence="9">
    <location>
        <begin position="511"/>
        <end position="531"/>
    </location>
</feature>
<name>A0AAU9WT26_9CNID</name>